<dbReference type="EMBL" id="NMUH01004302">
    <property type="protein sequence ID" value="MQM09156.1"/>
    <property type="molecule type" value="Genomic_DNA"/>
</dbReference>
<evidence type="ECO:0000313" key="3">
    <source>
        <dbReference type="Proteomes" id="UP000652761"/>
    </source>
</evidence>
<dbReference type="PANTHER" id="PTHR38398">
    <property type="entry name" value="EXPRESSED PROTEIN"/>
    <property type="match status" value="1"/>
</dbReference>
<organism evidence="2 3">
    <name type="scientific">Colocasia esculenta</name>
    <name type="common">Wild taro</name>
    <name type="synonym">Arum esculentum</name>
    <dbReference type="NCBI Taxonomy" id="4460"/>
    <lineage>
        <taxon>Eukaryota</taxon>
        <taxon>Viridiplantae</taxon>
        <taxon>Streptophyta</taxon>
        <taxon>Embryophyta</taxon>
        <taxon>Tracheophyta</taxon>
        <taxon>Spermatophyta</taxon>
        <taxon>Magnoliopsida</taxon>
        <taxon>Liliopsida</taxon>
        <taxon>Araceae</taxon>
        <taxon>Aroideae</taxon>
        <taxon>Colocasieae</taxon>
        <taxon>Colocasia</taxon>
    </lineage>
</organism>
<sequence>MVYKSEAEFTSRGQQEPARKAKGRPEPRQELGRLQCNKGKATKFKRSCFGEEDDAAASAMFLLACVVCSSSSF</sequence>
<dbReference type="OrthoDB" id="693735at2759"/>
<reference evidence="2" key="1">
    <citation type="submission" date="2017-07" db="EMBL/GenBank/DDBJ databases">
        <title>Taro Niue Genome Assembly and Annotation.</title>
        <authorList>
            <person name="Atibalentja N."/>
            <person name="Keating K."/>
            <person name="Fields C.J."/>
        </authorList>
    </citation>
    <scope>NUCLEOTIDE SEQUENCE</scope>
    <source>
        <strain evidence="2">Niue_2</strain>
        <tissue evidence="2">Leaf</tissue>
    </source>
</reference>
<dbReference type="Proteomes" id="UP000652761">
    <property type="component" value="Unassembled WGS sequence"/>
</dbReference>
<protein>
    <submittedName>
        <fullName evidence="2">Uncharacterized protein</fullName>
    </submittedName>
</protein>
<dbReference type="AlphaFoldDB" id="A0A843WND1"/>
<comment type="caution">
    <text evidence="2">The sequence shown here is derived from an EMBL/GenBank/DDBJ whole genome shotgun (WGS) entry which is preliminary data.</text>
</comment>
<feature type="compositionally biased region" description="Basic and acidic residues" evidence="1">
    <location>
        <begin position="17"/>
        <end position="29"/>
    </location>
</feature>
<dbReference type="PANTHER" id="PTHR38398:SF1">
    <property type="entry name" value="EXPRESSED PROTEIN"/>
    <property type="match status" value="1"/>
</dbReference>
<proteinExistence type="predicted"/>
<name>A0A843WND1_COLES</name>
<evidence type="ECO:0000256" key="1">
    <source>
        <dbReference type="SAM" id="MobiDB-lite"/>
    </source>
</evidence>
<evidence type="ECO:0000313" key="2">
    <source>
        <dbReference type="EMBL" id="MQM09156.1"/>
    </source>
</evidence>
<accession>A0A843WND1</accession>
<gene>
    <name evidence="2" type="ORF">Taro_042023</name>
</gene>
<keyword evidence="3" id="KW-1185">Reference proteome</keyword>
<feature type="region of interest" description="Disordered" evidence="1">
    <location>
        <begin position="1"/>
        <end position="29"/>
    </location>
</feature>